<dbReference type="Pfam" id="PF06985">
    <property type="entry name" value="HET"/>
    <property type="match status" value="1"/>
</dbReference>
<dbReference type="OrthoDB" id="2157530at2759"/>
<dbReference type="AlphaFoldDB" id="A0A4U0WJT6"/>
<evidence type="ECO:0000256" key="1">
    <source>
        <dbReference type="SAM" id="MobiDB-lite"/>
    </source>
</evidence>
<dbReference type="PANTHER" id="PTHR24148">
    <property type="entry name" value="ANKYRIN REPEAT DOMAIN-CONTAINING PROTEIN 39 HOMOLOG-RELATED"/>
    <property type="match status" value="1"/>
</dbReference>
<protein>
    <recommendedName>
        <fullName evidence="2">Heterokaryon incompatibility domain-containing protein</fullName>
    </recommendedName>
</protein>
<name>A0A4U0WJT6_9PEZI</name>
<evidence type="ECO:0000313" key="4">
    <source>
        <dbReference type="Proteomes" id="UP000309340"/>
    </source>
</evidence>
<dbReference type="InterPro" id="IPR010730">
    <property type="entry name" value="HET"/>
</dbReference>
<organism evidence="3 4">
    <name type="scientific">Friedmanniomyces simplex</name>
    <dbReference type="NCBI Taxonomy" id="329884"/>
    <lineage>
        <taxon>Eukaryota</taxon>
        <taxon>Fungi</taxon>
        <taxon>Dikarya</taxon>
        <taxon>Ascomycota</taxon>
        <taxon>Pezizomycotina</taxon>
        <taxon>Dothideomycetes</taxon>
        <taxon>Dothideomycetidae</taxon>
        <taxon>Mycosphaerellales</taxon>
        <taxon>Teratosphaeriaceae</taxon>
        <taxon>Friedmanniomyces</taxon>
    </lineage>
</organism>
<dbReference type="PANTHER" id="PTHR24148:SF64">
    <property type="entry name" value="HETEROKARYON INCOMPATIBILITY DOMAIN-CONTAINING PROTEIN"/>
    <property type="match status" value="1"/>
</dbReference>
<gene>
    <name evidence="3" type="ORF">B0A55_11182</name>
</gene>
<evidence type="ECO:0000313" key="3">
    <source>
        <dbReference type="EMBL" id="TKA62758.1"/>
    </source>
</evidence>
<dbReference type="Proteomes" id="UP000309340">
    <property type="component" value="Unassembled WGS sequence"/>
</dbReference>
<sequence length="549" mass="62093">MSEPYQDDSPTAADLAINHNTEYNLQPRRARERSRGRNIVLPELTFETPQPVQTERSDFRWSQLSSDSHIRLLTISPYSSGTAELAPDVPIALRGGIHQPGRAYTYGESNESEPIVCTLTDVKRGHPLAYTAISYTWGDASKPLRNIVCNGQAMPVTRNCHTVLSTLRRLGLPGPFWIDALCINQTDVLERNAQVAVMGDIFRDAPLTIVFLCKQEYDGVRAPVVSLPELEYVPGDTNDLKEVAEGELFEMYEVVVSPQLVEARKTRTILKPEIFYYSPWFTRTWRWARTLRYNTSAVSEKEPISLLGEDTLSGTTPFDPRRLFDLLEAPRHFRCSDPRDKLFALLPLFTGDEPGSLRPDYRTSAFALYRDLTWFFLECDVPEIVSLASLHHAYDGCSWIVNWADATPQAQRLIRSHHREDAGVRWSAGSWPDRRGGTKFYITRKLEHHVICIRGRAIGTVDMRGLVVLGDLRSVRPRTRQHATKSGDMACVFLGFQTPFFLRRGKKWLSIVDECEVEGVMEGQALAGVDYGIAYGAEPPPGLEDFEIR</sequence>
<feature type="region of interest" description="Disordered" evidence="1">
    <location>
        <begin position="1"/>
        <end position="34"/>
    </location>
</feature>
<evidence type="ECO:0000259" key="2">
    <source>
        <dbReference type="Pfam" id="PF06985"/>
    </source>
</evidence>
<dbReference type="InterPro" id="IPR052895">
    <property type="entry name" value="HetReg/Transcr_Mod"/>
</dbReference>
<feature type="domain" description="Heterokaryon incompatibility" evidence="2">
    <location>
        <begin position="130"/>
        <end position="285"/>
    </location>
</feature>
<accession>A0A4U0WJT6</accession>
<keyword evidence="4" id="KW-1185">Reference proteome</keyword>
<proteinExistence type="predicted"/>
<comment type="caution">
    <text evidence="3">The sequence shown here is derived from an EMBL/GenBank/DDBJ whole genome shotgun (WGS) entry which is preliminary data.</text>
</comment>
<dbReference type="STRING" id="329884.A0A4U0WJT6"/>
<dbReference type="EMBL" id="NAJQ01001027">
    <property type="protein sequence ID" value="TKA62758.1"/>
    <property type="molecule type" value="Genomic_DNA"/>
</dbReference>
<reference evidence="3 4" key="1">
    <citation type="submission" date="2017-03" db="EMBL/GenBank/DDBJ databases">
        <title>Genomes of endolithic fungi from Antarctica.</title>
        <authorList>
            <person name="Coleine C."/>
            <person name="Masonjones S."/>
            <person name="Stajich J.E."/>
        </authorList>
    </citation>
    <scope>NUCLEOTIDE SEQUENCE [LARGE SCALE GENOMIC DNA]</scope>
    <source>
        <strain evidence="3 4">CCFEE 5184</strain>
    </source>
</reference>